<dbReference type="PANTHER" id="PTHR13799">
    <property type="entry name" value="NGG1 INTERACTING FACTOR 3"/>
    <property type="match status" value="1"/>
</dbReference>
<feature type="binding site" evidence="4">
    <location>
        <position position="67"/>
    </location>
    <ligand>
        <name>a divalent metal cation</name>
        <dbReference type="ChEBI" id="CHEBI:60240"/>
        <label>1</label>
    </ligand>
</feature>
<gene>
    <name evidence="5" type="ORF">J3A84_02145</name>
</gene>
<proteinExistence type="inferred from homology"/>
<dbReference type="InterPro" id="IPR036069">
    <property type="entry name" value="DUF34/NIF3_sf"/>
</dbReference>
<evidence type="ECO:0000256" key="1">
    <source>
        <dbReference type="ARBA" id="ARBA00006964"/>
    </source>
</evidence>
<dbReference type="GO" id="GO:0005737">
    <property type="term" value="C:cytoplasm"/>
    <property type="evidence" value="ECO:0007669"/>
    <property type="project" value="TreeGrafter"/>
</dbReference>
<feature type="binding site" evidence="4">
    <location>
        <position position="66"/>
    </location>
    <ligand>
        <name>a divalent metal cation</name>
        <dbReference type="ChEBI" id="CHEBI:60240"/>
        <label>1</label>
    </ligand>
</feature>
<evidence type="ECO:0000313" key="5">
    <source>
        <dbReference type="EMBL" id="MBO1263845.1"/>
    </source>
</evidence>
<feature type="binding site" evidence="4">
    <location>
        <position position="226"/>
    </location>
    <ligand>
        <name>a divalent metal cation</name>
        <dbReference type="ChEBI" id="CHEBI:60240"/>
        <label>1</label>
    </ligand>
</feature>
<accession>A0A939H8Z1</accession>
<feature type="binding site" evidence="4">
    <location>
        <position position="230"/>
    </location>
    <ligand>
        <name>a divalent metal cation</name>
        <dbReference type="ChEBI" id="CHEBI:60240"/>
        <label>1</label>
    </ligand>
</feature>
<dbReference type="Pfam" id="PF01784">
    <property type="entry name" value="DUF34_NIF3"/>
    <property type="match status" value="1"/>
</dbReference>
<dbReference type="InterPro" id="IPR002678">
    <property type="entry name" value="DUF34/NIF3"/>
</dbReference>
<dbReference type="EMBL" id="JAFNJU010000001">
    <property type="protein sequence ID" value="MBO1263845.1"/>
    <property type="molecule type" value="Genomic_DNA"/>
</dbReference>
<feature type="binding site" evidence="4">
    <location>
        <position position="105"/>
    </location>
    <ligand>
        <name>a divalent metal cation</name>
        <dbReference type="ChEBI" id="CHEBI:60240"/>
        <label>1</label>
    </ligand>
</feature>
<evidence type="ECO:0000313" key="6">
    <source>
        <dbReference type="Proteomes" id="UP000664218"/>
    </source>
</evidence>
<comment type="similarity">
    <text evidence="1">Belongs to the GTP cyclohydrolase I type 2/NIF3 family.</text>
</comment>
<dbReference type="PANTHER" id="PTHR13799:SF14">
    <property type="entry name" value="GTP CYCLOHYDROLASE 1 TYPE 2 HOMOLOG"/>
    <property type="match status" value="1"/>
</dbReference>
<evidence type="ECO:0000256" key="2">
    <source>
        <dbReference type="ARBA" id="ARBA00022112"/>
    </source>
</evidence>
<organism evidence="5 6">
    <name type="scientific">Proteiniclasticum aestuarii</name>
    <dbReference type="NCBI Taxonomy" id="2817862"/>
    <lineage>
        <taxon>Bacteria</taxon>
        <taxon>Bacillati</taxon>
        <taxon>Bacillota</taxon>
        <taxon>Clostridia</taxon>
        <taxon>Eubacteriales</taxon>
        <taxon>Clostridiaceae</taxon>
        <taxon>Proteiniclasticum</taxon>
    </lineage>
</organism>
<evidence type="ECO:0000256" key="3">
    <source>
        <dbReference type="ARBA" id="ARBA00022723"/>
    </source>
</evidence>
<comment type="caution">
    <text evidence="5">The sequence shown here is derived from an EMBL/GenBank/DDBJ whole genome shotgun (WGS) entry which is preliminary data.</text>
</comment>
<dbReference type="FunFam" id="3.40.1390.30:FF:000001">
    <property type="entry name" value="GTP cyclohydrolase 1 type 2"/>
    <property type="match status" value="1"/>
</dbReference>
<reference evidence="5" key="1">
    <citation type="submission" date="2021-03" db="EMBL/GenBank/DDBJ databases">
        <title>Proteiniclasticum marinus sp. nov., isolated from tidal flat sediment.</title>
        <authorList>
            <person name="Namirimu T."/>
            <person name="Yang J.-A."/>
            <person name="Yang S.-H."/>
            <person name="Kim Y.-J."/>
            <person name="Kwon K.K."/>
        </authorList>
    </citation>
    <scope>NUCLEOTIDE SEQUENCE</scope>
    <source>
        <strain evidence="5">SCR006</strain>
    </source>
</reference>
<dbReference type="NCBIfam" id="TIGR00486">
    <property type="entry name" value="YbgI_SA1388"/>
    <property type="match status" value="1"/>
</dbReference>
<dbReference type="Gene3D" id="3.40.1390.30">
    <property type="entry name" value="NIF3 (NGG1p interacting factor 3)-like"/>
    <property type="match status" value="2"/>
</dbReference>
<dbReference type="GO" id="GO:0046872">
    <property type="term" value="F:metal ion binding"/>
    <property type="evidence" value="ECO:0007669"/>
    <property type="project" value="UniProtKB-KW"/>
</dbReference>
<evidence type="ECO:0000256" key="4">
    <source>
        <dbReference type="PIRSR" id="PIRSR602678-1"/>
    </source>
</evidence>
<name>A0A939H8Z1_9CLOT</name>
<dbReference type="AlphaFoldDB" id="A0A939H8Z1"/>
<dbReference type="Proteomes" id="UP000664218">
    <property type="component" value="Unassembled WGS sequence"/>
</dbReference>
<dbReference type="SUPFAM" id="SSF102705">
    <property type="entry name" value="NIF3 (NGG1p interacting factor 3)-like"/>
    <property type="match status" value="1"/>
</dbReference>
<sequence>MAVLVKDFMKLIESHAPVSYKEEYDNVGLMVGDSRAEIRGILFSMDTTLEVIQEAKENDVNLIVSHHPLLFMKPKSITTKTLQGRKIIELIKNDINVYAAHTNLDSVKDGMNDTIVRMFDYLDFDIIEQCPFDFDSGIGRIVYLRRSVKLSDFISKTKRVLGVETIRYTGNLDQQIRRVAIINGSGQSYFKKAIAEGADCILTGDTTYHNVQELEEMGIAVVDPGHYHSEKLVYYTIMERMAKEFKAHCDVPVYFSKKEKDPYNFI</sequence>
<protein>
    <recommendedName>
        <fullName evidence="2">GTP cyclohydrolase 1 type 2 homolog</fullName>
    </recommendedName>
</protein>
<keyword evidence="6" id="KW-1185">Reference proteome</keyword>
<dbReference type="RefSeq" id="WP_207598348.1">
    <property type="nucleotide sequence ID" value="NZ_JAFNJU010000001.1"/>
</dbReference>
<keyword evidence="3 4" id="KW-0479">Metal-binding</keyword>